<dbReference type="Gene3D" id="3.40.1380.20">
    <property type="entry name" value="Pyruvate kinase, C-terminal domain"/>
    <property type="match status" value="2"/>
</dbReference>
<dbReference type="AlphaFoldDB" id="M8CGM8"/>
<keyword evidence="6" id="KW-0479">Metal-binding</keyword>
<dbReference type="SUPFAM" id="SSF51621">
    <property type="entry name" value="Phosphoenolpyruvate/pyruvate domain"/>
    <property type="match status" value="1"/>
</dbReference>
<dbReference type="InterPro" id="IPR015813">
    <property type="entry name" value="Pyrv/PenolPyrv_kinase-like_dom"/>
</dbReference>
<keyword evidence="9" id="KW-0833">Ubl conjugation pathway</keyword>
<evidence type="ECO:0000313" key="16">
    <source>
        <dbReference type="EnsemblPlants" id="EMT26337"/>
    </source>
</evidence>
<keyword evidence="8 15" id="KW-0418">Kinase</keyword>
<evidence type="ECO:0000256" key="11">
    <source>
        <dbReference type="ARBA" id="ARBA00022842"/>
    </source>
</evidence>
<dbReference type="FunFam" id="3.10.110.10:FF:000002">
    <property type="entry name" value="Ubiquitin-conjugating enzyme E2 D3"/>
    <property type="match status" value="1"/>
</dbReference>
<dbReference type="InterPro" id="IPR016135">
    <property type="entry name" value="UBQ-conjugating_enzyme/RWD"/>
</dbReference>
<comment type="pathway">
    <text evidence="2 15">Carbohydrate degradation; glycolysis; pyruvate from D-glyceraldehyde 3-phosphate: step 5/5.</text>
</comment>
<evidence type="ECO:0000256" key="13">
    <source>
        <dbReference type="ARBA" id="ARBA00023317"/>
    </source>
</evidence>
<dbReference type="Pfam" id="PF00224">
    <property type="entry name" value="PK"/>
    <property type="match status" value="2"/>
</dbReference>
<dbReference type="InterPro" id="IPR023313">
    <property type="entry name" value="UBQ-conjugating_AS"/>
</dbReference>
<evidence type="ECO:0000256" key="6">
    <source>
        <dbReference type="ARBA" id="ARBA00022723"/>
    </source>
</evidence>
<evidence type="ECO:0000256" key="15">
    <source>
        <dbReference type="RuleBase" id="RU000504"/>
    </source>
</evidence>
<evidence type="ECO:0000256" key="12">
    <source>
        <dbReference type="ARBA" id="ARBA00023152"/>
    </source>
</evidence>
<keyword evidence="11 15" id="KW-0460">Magnesium</keyword>
<dbReference type="PROSITE" id="PS50127">
    <property type="entry name" value="UBC_2"/>
    <property type="match status" value="1"/>
</dbReference>
<keyword evidence="13" id="KW-0670">Pyruvate</keyword>
<reference evidence="16" key="1">
    <citation type="submission" date="2015-06" db="UniProtKB">
        <authorList>
            <consortium name="EnsemblPlants"/>
        </authorList>
    </citation>
    <scope>IDENTIFICATION</scope>
</reference>
<evidence type="ECO:0000256" key="8">
    <source>
        <dbReference type="ARBA" id="ARBA00022777"/>
    </source>
</evidence>
<evidence type="ECO:0000256" key="9">
    <source>
        <dbReference type="ARBA" id="ARBA00022786"/>
    </source>
</evidence>
<dbReference type="PRINTS" id="PR01050">
    <property type="entry name" value="PYRUVTKNASE"/>
</dbReference>
<evidence type="ECO:0000256" key="2">
    <source>
        <dbReference type="ARBA" id="ARBA00004997"/>
    </source>
</evidence>
<keyword evidence="12 15" id="KW-0324">Glycolysis</keyword>
<dbReference type="InterPro" id="IPR040442">
    <property type="entry name" value="Pyrv_kinase-like_dom_sf"/>
</dbReference>
<proteinExistence type="inferred from homology"/>
<dbReference type="UniPathway" id="UPA00109">
    <property type="reaction ID" value="UER00188"/>
</dbReference>
<evidence type="ECO:0000256" key="4">
    <source>
        <dbReference type="ARBA" id="ARBA00012142"/>
    </source>
</evidence>
<dbReference type="SMART" id="SM00212">
    <property type="entry name" value="UBCc"/>
    <property type="match status" value="1"/>
</dbReference>
<protein>
    <recommendedName>
        <fullName evidence="4 15">Pyruvate kinase</fullName>
        <ecNumber evidence="4 15">2.7.1.40</ecNumber>
    </recommendedName>
</protein>
<comment type="similarity">
    <text evidence="3 15">Belongs to the pyruvate kinase family.</text>
</comment>
<evidence type="ECO:0000256" key="10">
    <source>
        <dbReference type="ARBA" id="ARBA00022840"/>
    </source>
</evidence>
<dbReference type="Gene3D" id="2.40.33.10">
    <property type="entry name" value="PK beta-barrel domain-like"/>
    <property type="match status" value="1"/>
</dbReference>
<dbReference type="GO" id="GO:0000287">
    <property type="term" value="F:magnesium ion binding"/>
    <property type="evidence" value="ECO:0007669"/>
    <property type="project" value="InterPro"/>
</dbReference>
<keyword evidence="5 15" id="KW-0808">Transferase</keyword>
<keyword evidence="7" id="KW-0547">Nucleotide-binding</keyword>
<accession>M8CGM8</accession>
<dbReference type="InterPro" id="IPR015793">
    <property type="entry name" value="Pyrv_Knase_brl"/>
</dbReference>
<sequence length="407" mass="45164">MVSLQGPAEGPSHLSAGPVSEDMFHWQATIMGPSDSPFTGGLFLVNIHFPLDHPFNPPKVSFRIKVFHPNINSNGSICLDILKEQWSPTLTISKVLLSICSLLTDPNPNDPLVPEIAHMYKTDWAKYESTACSWTQSTPWVDLKSKTTNQVTYWSCRTINHQSSESSFVNMPAGAADDIHIDMPTLSDEDKDVMKKKGENKIDFLSLSYTRHAEDVRQAHEFFSKLGDLSQTLIFAKIENLEVNNMYFSLLSYFVRSLGVLISETVVTRVVGRMTDNLRPTRPEATDVANAVLDGSDAILLGAETLRGLYPVETISTLGRICAEAEKVFNQDLYFKRTMKYVGEPMTHKESIASSAARQSLIVRGLFPMLVDPRHPAESTSTRNESVLKVALDHGKPSGVIKSHGLP</sequence>
<dbReference type="ExpressionAtlas" id="M8CGM8">
    <property type="expression patterns" value="baseline"/>
</dbReference>
<dbReference type="InterPro" id="IPR000608">
    <property type="entry name" value="UBC"/>
</dbReference>
<evidence type="ECO:0000256" key="1">
    <source>
        <dbReference type="ARBA" id="ARBA00001958"/>
    </source>
</evidence>
<dbReference type="Gene3D" id="3.10.110.10">
    <property type="entry name" value="Ubiquitin Conjugating Enzyme"/>
    <property type="match status" value="1"/>
</dbReference>
<organism evidence="16">
    <name type="scientific">Aegilops tauschii</name>
    <name type="common">Tausch's goatgrass</name>
    <name type="synonym">Aegilops squarrosa</name>
    <dbReference type="NCBI Taxonomy" id="37682"/>
    <lineage>
        <taxon>Eukaryota</taxon>
        <taxon>Viridiplantae</taxon>
        <taxon>Streptophyta</taxon>
        <taxon>Embryophyta</taxon>
        <taxon>Tracheophyta</taxon>
        <taxon>Spermatophyta</taxon>
        <taxon>Magnoliopsida</taxon>
        <taxon>Liliopsida</taxon>
        <taxon>Poales</taxon>
        <taxon>Poaceae</taxon>
        <taxon>BOP clade</taxon>
        <taxon>Pooideae</taxon>
        <taxon>Triticodae</taxon>
        <taxon>Triticeae</taxon>
        <taxon>Triticinae</taxon>
        <taxon>Aegilops</taxon>
    </lineage>
</organism>
<dbReference type="EnsemblPlants" id="EMT26337">
    <property type="protein sequence ID" value="EMT26337"/>
    <property type="gene ID" value="F775_23807"/>
</dbReference>
<evidence type="ECO:0000256" key="3">
    <source>
        <dbReference type="ARBA" id="ARBA00008663"/>
    </source>
</evidence>
<dbReference type="SUPFAM" id="SSF54495">
    <property type="entry name" value="UBC-like"/>
    <property type="match status" value="1"/>
</dbReference>
<evidence type="ECO:0000256" key="7">
    <source>
        <dbReference type="ARBA" id="ARBA00022741"/>
    </source>
</evidence>
<evidence type="ECO:0000256" key="14">
    <source>
        <dbReference type="ARBA" id="ARBA00048152"/>
    </source>
</evidence>
<name>M8CGM8_AEGTA</name>
<dbReference type="GO" id="GO:0004743">
    <property type="term" value="F:pyruvate kinase activity"/>
    <property type="evidence" value="ECO:0007669"/>
    <property type="project" value="UniProtKB-EC"/>
</dbReference>
<dbReference type="Gene3D" id="3.20.20.60">
    <property type="entry name" value="Phosphoenolpyruvate-binding domains"/>
    <property type="match status" value="2"/>
</dbReference>
<evidence type="ECO:0000256" key="5">
    <source>
        <dbReference type="ARBA" id="ARBA00022679"/>
    </source>
</evidence>
<dbReference type="EC" id="2.7.1.40" evidence="4 15"/>
<dbReference type="GO" id="GO:0030955">
    <property type="term" value="F:potassium ion binding"/>
    <property type="evidence" value="ECO:0007669"/>
    <property type="project" value="InterPro"/>
</dbReference>
<comment type="cofactor">
    <cofactor evidence="1">
        <name>K(+)</name>
        <dbReference type="ChEBI" id="CHEBI:29103"/>
    </cofactor>
</comment>
<dbReference type="PANTHER" id="PTHR11817">
    <property type="entry name" value="PYRUVATE KINASE"/>
    <property type="match status" value="1"/>
</dbReference>
<dbReference type="Pfam" id="PF00179">
    <property type="entry name" value="UQ_con"/>
    <property type="match status" value="1"/>
</dbReference>
<comment type="catalytic activity">
    <reaction evidence="14 15">
        <text>pyruvate + ATP = phosphoenolpyruvate + ADP + H(+)</text>
        <dbReference type="Rhea" id="RHEA:18157"/>
        <dbReference type="ChEBI" id="CHEBI:15361"/>
        <dbReference type="ChEBI" id="CHEBI:15378"/>
        <dbReference type="ChEBI" id="CHEBI:30616"/>
        <dbReference type="ChEBI" id="CHEBI:58702"/>
        <dbReference type="ChEBI" id="CHEBI:456216"/>
        <dbReference type="EC" id="2.7.1.40"/>
    </reaction>
</comment>
<keyword evidence="10" id="KW-0067">ATP-binding</keyword>
<dbReference type="InterPro" id="IPR001697">
    <property type="entry name" value="Pyr_Knase"/>
</dbReference>
<dbReference type="InterPro" id="IPR015806">
    <property type="entry name" value="Pyrv_Knase_insert_dom_sf"/>
</dbReference>
<dbReference type="GO" id="GO:0016301">
    <property type="term" value="F:kinase activity"/>
    <property type="evidence" value="ECO:0007669"/>
    <property type="project" value="UniProtKB-KW"/>
</dbReference>
<dbReference type="GO" id="GO:0005524">
    <property type="term" value="F:ATP binding"/>
    <property type="evidence" value="ECO:0007669"/>
    <property type="project" value="UniProtKB-KW"/>
</dbReference>
<dbReference type="InterPro" id="IPR036918">
    <property type="entry name" value="Pyrv_Knase_C_sf"/>
</dbReference>
<dbReference type="PROSITE" id="PS00183">
    <property type="entry name" value="UBC_1"/>
    <property type="match status" value="1"/>
</dbReference>